<gene>
    <name evidence="3" type="ORF">KDK95_01155</name>
</gene>
<dbReference type="AlphaFoldDB" id="A0A941E6M1"/>
<evidence type="ECO:0000256" key="1">
    <source>
        <dbReference type="ARBA" id="ARBA00006738"/>
    </source>
</evidence>
<proteinExistence type="inferred from homology"/>
<dbReference type="RefSeq" id="WP_212516051.1">
    <property type="nucleotide sequence ID" value="NZ_JAGSOH010000002.1"/>
</dbReference>
<dbReference type="CDD" id="cd20736">
    <property type="entry name" value="PoNe_Nuclease"/>
    <property type="match status" value="1"/>
</dbReference>
<dbReference type="Gene3D" id="3.40.1350.10">
    <property type="match status" value="1"/>
</dbReference>
<dbReference type="Pfam" id="PF02021">
    <property type="entry name" value="UPF0102"/>
    <property type="match status" value="1"/>
</dbReference>
<evidence type="ECO:0000256" key="2">
    <source>
        <dbReference type="HAMAP-Rule" id="MF_00048"/>
    </source>
</evidence>
<evidence type="ECO:0000313" key="3">
    <source>
        <dbReference type="EMBL" id="MBR7824898.1"/>
    </source>
</evidence>
<evidence type="ECO:0000313" key="4">
    <source>
        <dbReference type="Proteomes" id="UP000676325"/>
    </source>
</evidence>
<dbReference type="EMBL" id="JAGSOH010000002">
    <property type="protein sequence ID" value="MBR7824898.1"/>
    <property type="molecule type" value="Genomic_DNA"/>
</dbReference>
<dbReference type="PANTHER" id="PTHR34039:SF1">
    <property type="entry name" value="UPF0102 PROTEIN YRAN"/>
    <property type="match status" value="1"/>
</dbReference>
<comment type="caution">
    <text evidence="3">The sequence shown here is derived from an EMBL/GenBank/DDBJ whole genome shotgun (WGS) entry which is preliminary data.</text>
</comment>
<dbReference type="PANTHER" id="PTHR34039">
    <property type="entry name" value="UPF0102 PROTEIN YRAN"/>
    <property type="match status" value="1"/>
</dbReference>
<keyword evidence="4" id="KW-1185">Reference proteome</keyword>
<name>A0A941E6M1_9ACTN</name>
<reference evidence="3" key="1">
    <citation type="submission" date="2021-04" db="EMBL/GenBank/DDBJ databases">
        <title>Genome based classification of Actinospica acidithermotolerans sp. nov., an actinobacterium isolated from an Indonesian hot spring.</title>
        <authorList>
            <person name="Kusuma A.B."/>
            <person name="Putra K.E."/>
            <person name="Nafisah S."/>
            <person name="Loh J."/>
            <person name="Nouioui I."/>
            <person name="Goodfellow M."/>
        </authorList>
    </citation>
    <scope>NUCLEOTIDE SEQUENCE</scope>
    <source>
        <strain evidence="3">MGRD01-02</strain>
    </source>
</reference>
<dbReference type="InterPro" id="IPR011856">
    <property type="entry name" value="tRNA_endonuc-like_dom_sf"/>
</dbReference>
<accession>A0A941E6M1</accession>
<dbReference type="InterPro" id="IPR011335">
    <property type="entry name" value="Restrct_endonuc-II-like"/>
</dbReference>
<protein>
    <recommendedName>
        <fullName evidence="2">UPF0102 protein KDK95_01155</fullName>
    </recommendedName>
</protein>
<dbReference type="HAMAP" id="MF_00048">
    <property type="entry name" value="UPF0102"/>
    <property type="match status" value="1"/>
</dbReference>
<comment type="similarity">
    <text evidence="1 2">Belongs to the UPF0102 family.</text>
</comment>
<dbReference type="NCBIfam" id="NF009154">
    <property type="entry name" value="PRK12497.3-3"/>
    <property type="match status" value="1"/>
</dbReference>
<dbReference type="Proteomes" id="UP000676325">
    <property type="component" value="Unassembled WGS sequence"/>
</dbReference>
<sequence length="126" mass="14131">MTSRNIRIGRLGEEAARRYLEGRGYRVLDRNWRSPAAEGPGELDLVLRDRRALVVCEVKTRTGAALAHPAEAVTPDKAARLRRLAVLWLREHPAARRSVRIDVVAVRLDPRAPHPLVAIEHLRAVA</sequence>
<dbReference type="InterPro" id="IPR003509">
    <property type="entry name" value="UPF0102_YraN-like"/>
</dbReference>
<organism evidence="3 4">
    <name type="scientific">Actinospica acidithermotolerans</name>
    <dbReference type="NCBI Taxonomy" id="2828514"/>
    <lineage>
        <taxon>Bacteria</taxon>
        <taxon>Bacillati</taxon>
        <taxon>Actinomycetota</taxon>
        <taxon>Actinomycetes</taxon>
        <taxon>Catenulisporales</taxon>
        <taxon>Actinospicaceae</taxon>
        <taxon>Actinospica</taxon>
    </lineage>
</organism>
<dbReference type="GO" id="GO:0003676">
    <property type="term" value="F:nucleic acid binding"/>
    <property type="evidence" value="ECO:0007669"/>
    <property type="project" value="InterPro"/>
</dbReference>
<dbReference type="SUPFAM" id="SSF52980">
    <property type="entry name" value="Restriction endonuclease-like"/>
    <property type="match status" value="1"/>
</dbReference>